<name>A0A1X6ZJ39_9RHOB</name>
<dbReference type="RefSeq" id="WP_159454044.1">
    <property type="nucleotide sequence ID" value="NZ_FWFX01000008.1"/>
</dbReference>
<feature type="domain" description="Alpha-L-glutamate ligase-related protein ATP-grasp" evidence="1">
    <location>
        <begin position="58"/>
        <end position="334"/>
    </location>
</feature>
<dbReference type="OrthoDB" id="8736147at2"/>
<dbReference type="Proteomes" id="UP000193061">
    <property type="component" value="Unassembled WGS sequence"/>
</dbReference>
<evidence type="ECO:0000259" key="1">
    <source>
        <dbReference type="Pfam" id="PF14397"/>
    </source>
</evidence>
<accession>A0A1X6ZJ39</accession>
<dbReference type="AlphaFoldDB" id="A0A1X6ZJ39"/>
<dbReference type="Gene3D" id="3.30.470.20">
    <property type="entry name" value="ATP-grasp fold, B domain"/>
    <property type="match status" value="1"/>
</dbReference>
<organism evidence="2 3">
    <name type="scientific">Roseovarius albus</name>
    <dbReference type="NCBI Taxonomy" id="1247867"/>
    <lineage>
        <taxon>Bacteria</taxon>
        <taxon>Pseudomonadati</taxon>
        <taxon>Pseudomonadota</taxon>
        <taxon>Alphaproteobacteria</taxon>
        <taxon>Rhodobacterales</taxon>
        <taxon>Roseobacteraceae</taxon>
        <taxon>Roseovarius</taxon>
    </lineage>
</organism>
<proteinExistence type="predicted"/>
<dbReference type="InterPro" id="IPR039523">
    <property type="entry name" value="RimK-rel_E_lig_ATP-grasp"/>
</dbReference>
<gene>
    <name evidence="2" type="ORF">ROA7450_02639</name>
</gene>
<dbReference type="EMBL" id="FWFX01000008">
    <property type="protein sequence ID" value="SLN52500.1"/>
    <property type="molecule type" value="Genomic_DNA"/>
</dbReference>
<dbReference type="Pfam" id="PF14397">
    <property type="entry name" value="ATPgrasp_ST"/>
    <property type="match status" value="1"/>
</dbReference>
<protein>
    <recommendedName>
        <fullName evidence="1">Alpha-L-glutamate ligase-related protein ATP-grasp domain-containing protein</fullName>
    </recommendedName>
</protein>
<sequence length="387" mass="42147">MDSIEDALKHQQIRDAGFTDTEIAMFGLMDKSEDEICSYLSTHVLFRKIIPVQCSELRRILADKIASQHYLNSVGAKTPTLVGVWDPVFGMTGDGRPMTTVKQFKSEIQSVLSDEDKIDLIFKPRDGGSGQYIVAGSFVKTSDGDIAALIGGQPQSVDAFIAKLPEDPHSILSGEASLGWVVQVKVEQHPEIAKFNASSLNTLRIGTFITKPQGKGVEKSEVILDYACFRVGREGANSDNMSTGGLSIDVDLETGCLKRGRFALEYGAAYADEHPDSKLHFVGLKLPLWEEAATLCLRIAKTLPSVRTVGWDVAITEGGPLIIEGNCPWGTRAPQSYDVGYLTPARRAMYEASGDPLPATTLPPTRALPGMSKQSWALYKLRKKIGI</sequence>
<reference evidence="2 3" key="1">
    <citation type="submission" date="2017-03" db="EMBL/GenBank/DDBJ databases">
        <authorList>
            <person name="Afonso C.L."/>
            <person name="Miller P.J."/>
            <person name="Scott M.A."/>
            <person name="Spackman E."/>
            <person name="Goraichik I."/>
            <person name="Dimitrov K.M."/>
            <person name="Suarez D.L."/>
            <person name="Swayne D.E."/>
        </authorList>
    </citation>
    <scope>NUCLEOTIDE SEQUENCE [LARGE SCALE GENOMIC DNA]</scope>
    <source>
        <strain evidence="2 3">CECT 7450</strain>
    </source>
</reference>
<evidence type="ECO:0000313" key="3">
    <source>
        <dbReference type="Proteomes" id="UP000193061"/>
    </source>
</evidence>
<evidence type="ECO:0000313" key="2">
    <source>
        <dbReference type="EMBL" id="SLN52500.1"/>
    </source>
</evidence>
<keyword evidence="3" id="KW-1185">Reference proteome</keyword>